<proteinExistence type="predicted"/>
<dbReference type="Pfam" id="PF08718">
    <property type="entry name" value="GLTP"/>
    <property type="match status" value="1"/>
</dbReference>
<evidence type="ECO:0000313" key="3">
    <source>
        <dbReference type="EMBL" id="CAL8126914.1"/>
    </source>
</evidence>
<keyword evidence="4" id="KW-1185">Reference proteome</keyword>
<gene>
    <name evidence="3" type="ORF">ODALV1_LOCUS21612</name>
</gene>
<reference evidence="3 4" key="1">
    <citation type="submission" date="2024-08" db="EMBL/GenBank/DDBJ databases">
        <authorList>
            <person name="Cucini C."/>
            <person name="Frati F."/>
        </authorList>
    </citation>
    <scope>NUCLEOTIDE SEQUENCE [LARGE SCALE GENOMIC DNA]</scope>
</reference>
<sequence>MDNNNSSVESMGSQEQKTKGHTPTIEEVDADGQFSGHFNIKLLNEHLKRCIREGDGEVDMDEYIKIFQQLYKFFCMLGTVFGFIGSDVKSKIEILQGHRNGENTTHYETVEKMITFEKTTDYIHSNKETSGSRTFLRLHRSLIFVSMFLGKMDSIGDQDGISRICKDAYAQTLAKFHPWLIQKGAGIAMLGLPTKKDLILKVSTNGPVESNEVGPLMQDVIRRTHQIYDQCEELYTKHDLHSLP</sequence>
<evidence type="ECO:0000313" key="4">
    <source>
        <dbReference type="Proteomes" id="UP001642540"/>
    </source>
</evidence>
<feature type="domain" description="Glycolipid transfer protein" evidence="2">
    <location>
        <begin position="58"/>
        <end position="202"/>
    </location>
</feature>
<organism evidence="3 4">
    <name type="scientific">Orchesella dallaii</name>
    <dbReference type="NCBI Taxonomy" id="48710"/>
    <lineage>
        <taxon>Eukaryota</taxon>
        <taxon>Metazoa</taxon>
        <taxon>Ecdysozoa</taxon>
        <taxon>Arthropoda</taxon>
        <taxon>Hexapoda</taxon>
        <taxon>Collembola</taxon>
        <taxon>Entomobryomorpha</taxon>
        <taxon>Entomobryoidea</taxon>
        <taxon>Orchesellidae</taxon>
        <taxon>Orchesellinae</taxon>
        <taxon>Orchesella</taxon>
    </lineage>
</organism>
<comment type="caution">
    <text evidence="3">The sequence shown here is derived from an EMBL/GenBank/DDBJ whole genome shotgun (WGS) entry which is preliminary data.</text>
</comment>
<evidence type="ECO:0000256" key="1">
    <source>
        <dbReference type="SAM" id="MobiDB-lite"/>
    </source>
</evidence>
<dbReference type="PANTHER" id="PTHR10219:SF43">
    <property type="entry name" value="GLYCOLIPID TRANSFER PROTEIN DOMAIN-CONTAINING PROTEIN"/>
    <property type="match status" value="1"/>
</dbReference>
<dbReference type="Proteomes" id="UP001642540">
    <property type="component" value="Unassembled WGS sequence"/>
</dbReference>
<feature type="compositionally biased region" description="Polar residues" evidence="1">
    <location>
        <begin position="1"/>
        <end position="15"/>
    </location>
</feature>
<feature type="region of interest" description="Disordered" evidence="1">
    <location>
        <begin position="1"/>
        <end position="22"/>
    </location>
</feature>
<dbReference type="InterPro" id="IPR036497">
    <property type="entry name" value="GLTP_sf"/>
</dbReference>
<name>A0ABP1RG26_9HEXA</name>
<dbReference type="SUPFAM" id="SSF110004">
    <property type="entry name" value="Glycolipid transfer protein, GLTP"/>
    <property type="match status" value="1"/>
</dbReference>
<dbReference type="Gene3D" id="1.10.3520.10">
    <property type="entry name" value="Glycolipid transfer protein"/>
    <property type="match status" value="1"/>
</dbReference>
<evidence type="ECO:0000259" key="2">
    <source>
        <dbReference type="Pfam" id="PF08718"/>
    </source>
</evidence>
<dbReference type="EMBL" id="CAXLJM020000072">
    <property type="protein sequence ID" value="CAL8126914.1"/>
    <property type="molecule type" value="Genomic_DNA"/>
</dbReference>
<protein>
    <recommendedName>
        <fullName evidence="2">Glycolipid transfer protein domain-containing protein</fullName>
    </recommendedName>
</protein>
<dbReference type="PANTHER" id="PTHR10219">
    <property type="entry name" value="GLYCOLIPID TRANSFER PROTEIN-RELATED"/>
    <property type="match status" value="1"/>
</dbReference>
<dbReference type="InterPro" id="IPR014830">
    <property type="entry name" value="Glycolipid_transfer_prot_dom"/>
</dbReference>
<accession>A0ABP1RG26</accession>